<evidence type="ECO:0000256" key="7">
    <source>
        <dbReference type="ARBA" id="ARBA00022833"/>
    </source>
</evidence>
<dbReference type="GO" id="GO:0031638">
    <property type="term" value="P:zymogen activation"/>
    <property type="evidence" value="ECO:0007669"/>
    <property type="project" value="TreeGrafter"/>
</dbReference>
<dbReference type="GO" id="GO:0001501">
    <property type="term" value="P:skeletal system development"/>
    <property type="evidence" value="ECO:0007669"/>
    <property type="project" value="TreeGrafter"/>
</dbReference>
<keyword evidence="5" id="KW-0732">Signal</keyword>
<dbReference type="GO" id="GO:0030198">
    <property type="term" value="P:extracellular matrix organization"/>
    <property type="evidence" value="ECO:0007669"/>
    <property type="project" value="TreeGrafter"/>
</dbReference>
<dbReference type="GO" id="GO:0030574">
    <property type="term" value="P:collagen catabolic process"/>
    <property type="evidence" value="ECO:0007669"/>
    <property type="project" value="TreeGrafter"/>
</dbReference>
<name>A0AAZ3PCU6_ONCTS</name>
<organism evidence="12 13">
    <name type="scientific">Oncorhynchus tshawytscha</name>
    <name type="common">Chinook salmon</name>
    <name type="synonym">Salmo tshawytscha</name>
    <dbReference type="NCBI Taxonomy" id="74940"/>
    <lineage>
        <taxon>Eukaryota</taxon>
        <taxon>Metazoa</taxon>
        <taxon>Chordata</taxon>
        <taxon>Craniata</taxon>
        <taxon>Vertebrata</taxon>
        <taxon>Euteleostomi</taxon>
        <taxon>Actinopterygii</taxon>
        <taxon>Neopterygii</taxon>
        <taxon>Teleostei</taxon>
        <taxon>Protacanthopterygii</taxon>
        <taxon>Salmoniformes</taxon>
        <taxon>Salmonidae</taxon>
        <taxon>Salmoninae</taxon>
        <taxon>Oncorhynchus</taxon>
    </lineage>
</organism>
<evidence type="ECO:0000256" key="10">
    <source>
        <dbReference type="SAM" id="MobiDB-lite"/>
    </source>
</evidence>
<dbReference type="Gene3D" id="3.40.390.10">
    <property type="entry name" value="Collagenase (Catalytic Domain)"/>
    <property type="match status" value="1"/>
</dbReference>
<dbReference type="InterPro" id="IPR021158">
    <property type="entry name" value="Pept_M10A_Zn_BS"/>
</dbReference>
<keyword evidence="6" id="KW-0378">Hydrolase</keyword>
<dbReference type="GO" id="GO:0005615">
    <property type="term" value="C:extracellular space"/>
    <property type="evidence" value="ECO:0007669"/>
    <property type="project" value="TreeGrafter"/>
</dbReference>
<gene>
    <name evidence="12" type="primary">mmp14a</name>
</gene>
<evidence type="ECO:0000256" key="1">
    <source>
        <dbReference type="ARBA" id="ARBA00001913"/>
    </source>
</evidence>
<evidence type="ECO:0000256" key="5">
    <source>
        <dbReference type="ARBA" id="ARBA00022729"/>
    </source>
</evidence>
<accession>A0AAZ3PCU6</accession>
<keyword evidence="9" id="KW-0865">Zymogen</keyword>
<evidence type="ECO:0000256" key="8">
    <source>
        <dbReference type="ARBA" id="ARBA00023049"/>
    </source>
</evidence>
<evidence type="ECO:0000256" key="2">
    <source>
        <dbReference type="ARBA" id="ARBA00001947"/>
    </source>
</evidence>
<dbReference type="Pfam" id="PF01471">
    <property type="entry name" value="PG_binding_1"/>
    <property type="match status" value="1"/>
</dbReference>
<dbReference type="AlphaFoldDB" id="A0AAZ3PCU6"/>
<feature type="region of interest" description="Disordered" evidence="10">
    <location>
        <begin position="153"/>
        <end position="194"/>
    </location>
</feature>
<dbReference type="InterPro" id="IPR002477">
    <property type="entry name" value="Peptidoglycan-bd-like"/>
</dbReference>
<dbReference type="InterPro" id="IPR024079">
    <property type="entry name" value="MetalloPept_cat_dom_sf"/>
</dbReference>
<dbReference type="InterPro" id="IPR036365">
    <property type="entry name" value="PGBD-like_sf"/>
</dbReference>
<evidence type="ECO:0000256" key="6">
    <source>
        <dbReference type="ARBA" id="ARBA00022801"/>
    </source>
</evidence>
<keyword evidence="7" id="KW-0862">Zinc</keyword>
<feature type="compositionally biased region" description="Basic and acidic residues" evidence="10">
    <location>
        <begin position="180"/>
        <end position="194"/>
    </location>
</feature>
<evidence type="ECO:0000313" key="12">
    <source>
        <dbReference type="Ensembl" id="ENSOTSP00005114320.1"/>
    </source>
</evidence>
<reference evidence="12" key="3">
    <citation type="submission" date="2025-09" db="UniProtKB">
        <authorList>
            <consortium name="Ensembl"/>
        </authorList>
    </citation>
    <scope>IDENTIFICATION</scope>
</reference>
<keyword evidence="4" id="KW-0479">Metal-binding</keyword>
<reference evidence="12" key="2">
    <citation type="submission" date="2025-08" db="UniProtKB">
        <authorList>
            <consortium name="Ensembl"/>
        </authorList>
    </citation>
    <scope>IDENTIFICATION</scope>
</reference>
<dbReference type="GO" id="GO:0008270">
    <property type="term" value="F:zinc ion binding"/>
    <property type="evidence" value="ECO:0007669"/>
    <property type="project" value="InterPro"/>
</dbReference>
<keyword evidence="8" id="KW-0482">Metalloprotease</keyword>
<keyword evidence="3" id="KW-0645">Protease</keyword>
<dbReference type="GO" id="GO:0005886">
    <property type="term" value="C:plasma membrane"/>
    <property type="evidence" value="ECO:0007669"/>
    <property type="project" value="TreeGrafter"/>
</dbReference>
<dbReference type="PANTHER" id="PTHR10201:SF290">
    <property type="entry name" value="MATRIX METALLOPROTEINASE 14 (MEMBRANE-INSERTED) ALPHA"/>
    <property type="match status" value="1"/>
</dbReference>
<dbReference type="PROSITE" id="PS00546">
    <property type="entry name" value="CYSTEINE_SWITCH"/>
    <property type="match status" value="1"/>
</dbReference>
<evidence type="ECO:0000313" key="13">
    <source>
        <dbReference type="Proteomes" id="UP000694402"/>
    </source>
</evidence>
<dbReference type="SUPFAM" id="SSF47090">
    <property type="entry name" value="PGBD-like"/>
    <property type="match status" value="1"/>
</dbReference>
<sequence>MSALHRFIQTLDTKTPIHPPRSLSLSRSRSIFFNLSLSPSHTHTLTHSHTHVQISTVWLQQYGYLPPGDVRAQAIRSPKSINTAITAMQKFYGLTVTGSMDTNTLQAMKRPRCGVPDKFGSELKSNLRRKRYAVQGLKWDKQEVTFRVSTATARRSMARAGATRTLTTPSPGLPATPTKGVRDKGNGEERGRGK</sequence>
<dbReference type="GeneTree" id="ENSGT00940000157808"/>
<dbReference type="Ensembl" id="ENSOTST00005192994.1">
    <property type="protein sequence ID" value="ENSOTSP00005114320.1"/>
    <property type="gene ID" value="ENSOTSG00005013297.2"/>
</dbReference>
<feature type="compositionally biased region" description="Low complexity" evidence="10">
    <location>
        <begin position="153"/>
        <end position="165"/>
    </location>
</feature>
<evidence type="ECO:0000259" key="11">
    <source>
        <dbReference type="Pfam" id="PF01471"/>
    </source>
</evidence>
<evidence type="ECO:0000256" key="4">
    <source>
        <dbReference type="ARBA" id="ARBA00022723"/>
    </source>
</evidence>
<dbReference type="Proteomes" id="UP000694402">
    <property type="component" value="Unassembled WGS sequence"/>
</dbReference>
<dbReference type="GO" id="GO:0004222">
    <property type="term" value="F:metalloendopeptidase activity"/>
    <property type="evidence" value="ECO:0007669"/>
    <property type="project" value="InterPro"/>
</dbReference>
<reference evidence="13" key="1">
    <citation type="journal article" date="2018" name="PLoS ONE">
        <title>Chinook salmon (Oncorhynchus tshawytscha) genome and transcriptome.</title>
        <authorList>
            <person name="Christensen K.A."/>
            <person name="Leong J.S."/>
            <person name="Sakhrani D."/>
            <person name="Biagi C.A."/>
            <person name="Minkley D.R."/>
            <person name="Withler R.E."/>
            <person name="Rondeau E.B."/>
            <person name="Koop B.F."/>
            <person name="Devlin R.H."/>
        </authorList>
    </citation>
    <scope>NUCLEOTIDE SEQUENCE [LARGE SCALE GENOMIC DNA]</scope>
</reference>
<protein>
    <submittedName>
        <fullName evidence="12">Matrix metallopeptidase 14a (membrane-inserted)</fullName>
    </submittedName>
</protein>
<proteinExistence type="predicted"/>
<evidence type="ECO:0000256" key="3">
    <source>
        <dbReference type="ARBA" id="ARBA00022670"/>
    </source>
</evidence>
<feature type="domain" description="Peptidoglycan binding-like" evidence="11">
    <location>
        <begin position="58"/>
        <end position="108"/>
    </location>
</feature>
<evidence type="ECO:0000256" key="9">
    <source>
        <dbReference type="ARBA" id="ARBA00023145"/>
    </source>
</evidence>
<comment type="cofactor">
    <cofactor evidence="1">
        <name>Ca(2+)</name>
        <dbReference type="ChEBI" id="CHEBI:29108"/>
    </cofactor>
</comment>
<comment type="cofactor">
    <cofactor evidence="2">
        <name>Zn(2+)</name>
        <dbReference type="ChEBI" id="CHEBI:29105"/>
    </cofactor>
</comment>
<dbReference type="GO" id="GO:0031012">
    <property type="term" value="C:extracellular matrix"/>
    <property type="evidence" value="ECO:0007669"/>
    <property type="project" value="InterPro"/>
</dbReference>
<dbReference type="PANTHER" id="PTHR10201">
    <property type="entry name" value="MATRIX METALLOPROTEINASE"/>
    <property type="match status" value="1"/>
</dbReference>
<keyword evidence="13" id="KW-1185">Reference proteome</keyword>